<dbReference type="OMA" id="HNTTYLC"/>
<reference evidence="10" key="3">
    <citation type="submission" date="2025-09" db="UniProtKB">
        <authorList>
            <consortium name="Ensembl"/>
        </authorList>
    </citation>
    <scope>IDENTIFICATION</scope>
</reference>
<evidence type="ECO:0000256" key="4">
    <source>
        <dbReference type="ARBA" id="ARBA00023136"/>
    </source>
</evidence>
<dbReference type="GO" id="GO:0051894">
    <property type="term" value="P:positive regulation of focal adhesion assembly"/>
    <property type="evidence" value="ECO:0007669"/>
    <property type="project" value="TreeGrafter"/>
</dbReference>
<dbReference type="GO" id="GO:0009897">
    <property type="term" value="C:external side of plasma membrane"/>
    <property type="evidence" value="ECO:0007669"/>
    <property type="project" value="TreeGrafter"/>
</dbReference>
<keyword evidence="5" id="KW-1015">Disulfide bond</keyword>
<dbReference type="GO" id="GO:0043209">
    <property type="term" value="C:myelin sheath"/>
    <property type="evidence" value="ECO:0007669"/>
    <property type="project" value="TreeGrafter"/>
</dbReference>
<accession>A0A3P8VNA3</accession>
<dbReference type="Proteomes" id="UP000265120">
    <property type="component" value="Chromosome 19"/>
</dbReference>
<dbReference type="GO" id="GO:0030334">
    <property type="term" value="P:regulation of cell migration"/>
    <property type="evidence" value="ECO:0007669"/>
    <property type="project" value="InterPro"/>
</dbReference>
<dbReference type="GO" id="GO:0005925">
    <property type="term" value="C:focal adhesion"/>
    <property type="evidence" value="ECO:0007669"/>
    <property type="project" value="TreeGrafter"/>
</dbReference>
<protein>
    <recommendedName>
        <fullName evidence="12">Ig-like domain-containing protein</fullName>
    </recommendedName>
</protein>
<evidence type="ECO:0000256" key="3">
    <source>
        <dbReference type="ARBA" id="ARBA00022729"/>
    </source>
</evidence>
<reference evidence="10 11" key="1">
    <citation type="journal article" date="2014" name="Nat. Genet.">
        <title>Whole-genome sequence of a flatfish provides insights into ZW sex chromosome evolution and adaptation to a benthic lifestyle.</title>
        <authorList>
            <person name="Chen S."/>
            <person name="Zhang G."/>
            <person name="Shao C."/>
            <person name="Huang Q."/>
            <person name="Liu G."/>
            <person name="Zhang P."/>
            <person name="Song W."/>
            <person name="An N."/>
            <person name="Chalopin D."/>
            <person name="Volff J.N."/>
            <person name="Hong Y."/>
            <person name="Li Q."/>
            <person name="Sha Z."/>
            <person name="Zhou H."/>
            <person name="Xie M."/>
            <person name="Yu Q."/>
            <person name="Liu Y."/>
            <person name="Xiang H."/>
            <person name="Wang N."/>
            <person name="Wu K."/>
            <person name="Yang C."/>
            <person name="Zhou Q."/>
            <person name="Liao X."/>
            <person name="Yang L."/>
            <person name="Hu Q."/>
            <person name="Zhang J."/>
            <person name="Meng L."/>
            <person name="Jin L."/>
            <person name="Tian Y."/>
            <person name="Lian J."/>
            <person name="Yang J."/>
            <person name="Miao G."/>
            <person name="Liu S."/>
            <person name="Liang Z."/>
            <person name="Yan F."/>
            <person name="Li Y."/>
            <person name="Sun B."/>
            <person name="Zhang H."/>
            <person name="Zhang J."/>
            <person name="Zhu Y."/>
            <person name="Du M."/>
            <person name="Zhao Y."/>
            <person name="Schartl M."/>
            <person name="Tang Q."/>
            <person name="Wang J."/>
        </authorList>
    </citation>
    <scope>NUCLEOTIDE SEQUENCE</scope>
</reference>
<dbReference type="GO" id="GO:0045121">
    <property type="term" value="C:membrane raft"/>
    <property type="evidence" value="ECO:0007669"/>
    <property type="project" value="TreeGrafter"/>
</dbReference>
<dbReference type="Ensembl" id="ENSCSET00000016045.1">
    <property type="protein sequence ID" value="ENSCSEP00000015847.1"/>
    <property type="gene ID" value="ENSCSEG00000010187.1"/>
</dbReference>
<evidence type="ECO:0000256" key="1">
    <source>
        <dbReference type="ARBA" id="ARBA00004236"/>
    </source>
</evidence>
<dbReference type="GO" id="GO:0007229">
    <property type="term" value="P:integrin-mediated signaling pathway"/>
    <property type="evidence" value="ECO:0007669"/>
    <property type="project" value="TreeGrafter"/>
</dbReference>
<evidence type="ECO:0000313" key="10">
    <source>
        <dbReference type="Ensembl" id="ENSCSEP00000015847.1"/>
    </source>
</evidence>
<feature type="signal peptide" evidence="9">
    <location>
        <begin position="1"/>
        <end position="20"/>
    </location>
</feature>
<dbReference type="InterPro" id="IPR033292">
    <property type="entry name" value="THY1"/>
</dbReference>
<dbReference type="STRING" id="244447.ENSCSEP00000015847"/>
<evidence type="ECO:0000256" key="2">
    <source>
        <dbReference type="ARBA" id="ARBA00022475"/>
    </source>
</evidence>
<feature type="chain" id="PRO_5018255795" description="Ig-like domain-containing protein" evidence="9">
    <location>
        <begin position="21"/>
        <end position="154"/>
    </location>
</feature>
<name>A0A3P8VNA3_CYNSE</name>
<keyword evidence="4" id="KW-0472">Membrane</keyword>
<dbReference type="GO" id="GO:0005096">
    <property type="term" value="F:GTPase activator activity"/>
    <property type="evidence" value="ECO:0007669"/>
    <property type="project" value="TreeGrafter"/>
</dbReference>
<dbReference type="PANTHER" id="PTHR19226:SF2">
    <property type="entry name" value="THY-1 MEMBRANE GLYCOPROTEIN"/>
    <property type="match status" value="1"/>
</dbReference>
<organism evidence="10 11">
    <name type="scientific">Cynoglossus semilaevis</name>
    <name type="common">Tongue sole</name>
    <dbReference type="NCBI Taxonomy" id="244447"/>
    <lineage>
        <taxon>Eukaryota</taxon>
        <taxon>Metazoa</taxon>
        <taxon>Chordata</taxon>
        <taxon>Craniata</taxon>
        <taxon>Vertebrata</taxon>
        <taxon>Euteleostomi</taxon>
        <taxon>Actinopterygii</taxon>
        <taxon>Neopterygii</taxon>
        <taxon>Teleostei</taxon>
        <taxon>Neoteleostei</taxon>
        <taxon>Acanthomorphata</taxon>
        <taxon>Carangaria</taxon>
        <taxon>Pleuronectiformes</taxon>
        <taxon>Pleuronectoidei</taxon>
        <taxon>Cynoglossidae</taxon>
        <taxon>Cynoglossinae</taxon>
        <taxon>Cynoglossus</taxon>
    </lineage>
</organism>
<evidence type="ECO:0000256" key="8">
    <source>
        <dbReference type="ARBA" id="ARBA00023319"/>
    </source>
</evidence>
<dbReference type="InParanoid" id="A0A3P8VNA3"/>
<keyword evidence="7" id="KW-0449">Lipoprotein</keyword>
<evidence type="ECO:0000256" key="6">
    <source>
        <dbReference type="ARBA" id="ARBA00023180"/>
    </source>
</evidence>
<evidence type="ECO:0000313" key="11">
    <source>
        <dbReference type="Proteomes" id="UP000265120"/>
    </source>
</evidence>
<keyword evidence="2" id="KW-1003">Cell membrane</keyword>
<evidence type="ECO:0000256" key="5">
    <source>
        <dbReference type="ARBA" id="ARBA00023157"/>
    </source>
</evidence>
<evidence type="ECO:0000256" key="7">
    <source>
        <dbReference type="ARBA" id="ARBA00023288"/>
    </source>
</evidence>
<keyword evidence="6" id="KW-0325">Glycoprotein</keyword>
<comment type="subcellular location">
    <subcellularLocation>
        <location evidence="1">Cell membrane</location>
    </subcellularLocation>
</comment>
<keyword evidence="8" id="KW-0393">Immunoglobulin domain</keyword>
<dbReference type="PANTHER" id="PTHR19226">
    <property type="entry name" value="THY-1 MEMBRANE GLYCOPROTEIN"/>
    <property type="match status" value="1"/>
</dbReference>
<proteinExistence type="predicted"/>
<keyword evidence="11" id="KW-1185">Reference proteome</keyword>
<keyword evidence="3 9" id="KW-0732">Signal</keyword>
<reference evidence="10" key="2">
    <citation type="submission" date="2025-08" db="UniProtKB">
        <authorList>
            <consortium name="Ensembl"/>
        </authorList>
    </citation>
    <scope>IDENTIFICATION</scope>
</reference>
<sequence>MIKYLFMFGVLGVLLITAESDDITVCLEDDKELRVDCLISEKKPNKFDTYEFSWSSGTKESLINTNVSGSSAENQFKDKSQVEQLDPHGYRMTLRGFSDKLPHNTTYICKISGKSVSVNVEADKLLPCSAVSMFLKGSCTWIVGLLLIFYCTNS</sequence>
<dbReference type="GO" id="GO:0007155">
    <property type="term" value="P:cell adhesion"/>
    <property type="evidence" value="ECO:0007669"/>
    <property type="project" value="InterPro"/>
</dbReference>
<evidence type="ECO:0000256" key="9">
    <source>
        <dbReference type="SAM" id="SignalP"/>
    </source>
</evidence>
<dbReference type="AlphaFoldDB" id="A0A3P8VNA3"/>
<dbReference type="GO" id="GO:0030425">
    <property type="term" value="C:dendrite"/>
    <property type="evidence" value="ECO:0007669"/>
    <property type="project" value="TreeGrafter"/>
</dbReference>
<dbReference type="GO" id="GO:0005178">
    <property type="term" value="F:integrin binding"/>
    <property type="evidence" value="ECO:0007669"/>
    <property type="project" value="InterPro"/>
</dbReference>
<evidence type="ECO:0008006" key="12">
    <source>
        <dbReference type="Google" id="ProtNLM"/>
    </source>
</evidence>
<dbReference type="GeneTree" id="ENSGT00390000012429"/>